<protein>
    <submittedName>
        <fullName evidence="1">HutD family protein</fullName>
    </submittedName>
</protein>
<dbReference type="PANTHER" id="PTHR37943:SF1">
    <property type="entry name" value="PROTEIN VES"/>
    <property type="match status" value="1"/>
</dbReference>
<proteinExistence type="predicted"/>
<dbReference type="SUPFAM" id="SSF51182">
    <property type="entry name" value="RmlC-like cupins"/>
    <property type="match status" value="1"/>
</dbReference>
<sequence>MHIVIQPEEFDRQPWKNGGGVTHEIARVEFDGHLHWRLSLAEVAADGPFSAFPGLARILTVIEGAGLILETPGGPIAAHSLDPVLFPGSLPVHARLIGEKVRDLNLIYDPALIDGAVRLVDDTHPLQEGETAALFCLSGQFGLPDNEIGPGAVALLDPGSPAPKAEPGATGLYISLQAASD</sequence>
<dbReference type="RefSeq" id="WP_263741373.1">
    <property type="nucleotide sequence ID" value="NZ_JAOWKZ010000004.1"/>
</dbReference>
<dbReference type="CDD" id="cd20293">
    <property type="entry name" value="cupin_HutD_N"/>
    <property type="match status" value="1"/>
</dbReference>
<keyword evidence="2" id="KW-1185">Reference proteome</keyword>
<organism evidence="1 2">
    <name type="scientific">Albidovulum litorale</name>
    <dbReference type="NCBI Taxonomy" id="2984134"/>
    <lineage>
        <taxon>Bacteria</taxon>
        <taxon>Pseudomonadati</taxon>
        <taxon>Pseudomonadota</taxon>
        <taxon>Alphaproteobacteria</taxon>
        <taxon>Rhodobacterales</taxon>
        <taxon>Paracoccaceae</taxon>
        <taxon>Albidovulum</taxon>
    </lineage>
</organism>
<dbReference type="Proteomes" id="UP001652564">
    <property type="component" value="Unassembled WGS sequence"/>
</dbReference>
<accession>A0ABT2ZSX6</accession>
<dbReference type="InterPro" id="IPR011051">
    <property type="entry name" value="RmlC_Cupin_sf"/>
</dbReference>
<evidence type="ECO:0000313" key="2">
    <source>
        <dbReference type="Proteomes" id="UP001652564"/>
    </source>
</evidence>
<name>A0ABT2ZSX6_9RHOB</name>
<dbReference type="Pfam" id="PF05962">
    <property type="entry name" value="HutD"/>
    <property type="match status" value="1"/>
</dbReference>
<evidence type="ECO:0000313" key="1">
    <source>
        <dbReference type="EMBL" id="MCV2874124.1"/>
    </source>
</evidence>
<dbReference type="EMBL" id="JAOWKZ010000004">
    <property type="protein sequence ID" value="MCV2874124.1"/>
    <property type="molecule type" value="Genomic_DNA"/>
</dbReference>
<dbReference type="InterPro" id="IPR010282">
    <property type="entry name" value="Uncharacterised_HutD/Ves"/>
</dbReference>
<dbReference type="PANTHER" id="PTHR37943">
    <property type="entry name" value="PROTEIN VES"/>
    <property type="match status" value="1"/>
</dbReference>
<comment type="caution">
    <text evidence="1">The sequence shown here is derived from an EMBL/GenBank/DDBJ whole genome shotgun (WGS) entry which is preliminary data.</text>
</comment>
<dbReference type="InterPro" id="IPR014710">
    <property type="entry name" value="RmlC-like_jellyroll"/>
</dbReference>
<gene>
    <name evidence="1" type="ORF">OEZ71_17640</name>
</gene>
<reference evidence="1 2" key="1">
    <citation type="submission" date="2022-10" db="EMBL/GenBank/DDBJ databases">
        <title>Defluviimonas sp. nov., isolated from ocean surface sediments.</title>
        <authorList>
            <person name="He W."/>
            <person name="Wang L."/>
            <person name="Zhang D.-F."/>
        </authorList>
    </citation>
    <scope>NUCLEOTIDE SEQUENCE [LARGE SCALE GENOMIC DNA]</scope>
    <source>
        <strain evidence="1 2">WL0050</strain>
    </source>
</reference>
<dbReference type="Gene3D" id="2.60.120.10">
    <property type="entry name" value="Jelly Rolls"/>
    <property type="match status" value="1"/>
</dbReference>